<protein>
    <submittedName>
        <fullName evidence="3">VOC family protein</fullName>
    </submittedName>
</protein>
<accession>A0ABU0YXN7</accession>
<name>A0ABU0YXN7_9MICO</name>
<evidence type="ECO:0000313" key="4">
    <source>
        <dbReference type="Proteomes" id="UP001235133"/>
    </source>
</evidence>
<dbReference type="PANTHER" id="PTHR43048">
    <property type="entry name" value="METHYLMALONYL-COA EPIMERASE"/>
    <property type="match status" value="1"/>
</dbReference>
<dbReference type="SUPFAM" id="SSF54593">
    <property type="entry name" value="Glyoxalase/Bleomycin resistance protein/Dihydroxybiphenyl dioxygenase"/>
    <property type="match status" value="1"/>
</dbReference>
<sequence length="180" mass="20298">MSEKKARGIPGLRGTDHIGFTVPDLEEAHHFLVDILGSEMIYELGAKRADDDWMQTHLGVHPRTVVREIRFYRLGNGANFEMFLYEAADGQAPQPRNSDIGGHHIAFYVDDMDVAVSYLRENGVAVMGEPTASKQSAEGQRWIYFRSPWGLQFELVSFPGGKAYENGAERVLWHPAHPDR</sequence>
<dbReference type="PANTHER" id="PTHR43048:SF6">
    <property type="entry name" value="BLR8189 PROTEIN"/>
    <property type="match status" value="1"/>
</dbReference>
<evidence type="ECO:0000313" key="3">
    <source>
        <dbReference type="EMBL" id="MDQ7877092.1"/>
    </source>
</evidence>
<evidence type="ECO:0000256" key="1">
    <source>
        <dbReference type="ARBA" id="ARBA00022723"/>
    </source>
</evidence>
<keyword evidence="4" id="KW-1185">Reference proteome</keyword>
<reference evidence="3 4" key="1">
    <citation type="submission" date="2023-08" db="EMBL/GenBank/DDBJ databases">
        <title>Microbacterium psychrotolerans sp. nov., a psychrotolerant bacterium isolated from soil in Heilongjiang Province, China.</title>
        <authorList>
            <person name="An P."/>
            <person name="Zhao D."/>
            <person name="Xiang H."/>
        </authorList>
    </citation>
    <scope>NUCLEOTIDE SEQUENCE [LARGE SCALE GENOMIC DNA]</scope>
    <source>
        <strain evidence="3 4">QXD-8</strain>
    </source>
</reference>
<proteinExistence type="predicted"/>
<dbReference type="RefSeq" id="WP_308866492.1">
    <property type="nucleotide sequence ID" value="NZ_JAVFWO010000001.1"/>
</dbReference>
<dbReference type="InterPro" id="IPR051785">
    <property type="entry name" value="MMCE/EMCE_epimerase"/>
</dbReference>
<dbReference type="Pfam" id="PF13669">
    <property type="entry name" value="Glyoxalase_4"/>
    <property type="match status" value="1"/>
</dbReference>
<gene>
    <name evidence="3" type="ORF">Q9R08_03800</name>
</gene>
<feature type="domain" description="VOC" evidence="2">
    <location>
        <begin position="14"/>
        <end position="158"/>
    </location>
</feature>
<keyword evidence="1" id="KW-0479">Metal-binding</keyword>
<comment type="caution">
    <text evidence="3">The sequence shown here is derived from an EMBL/GenBank/DDBJ whole genome shotgun (WGS) entry which is preliminary data.</text>
</comment>
<dbReference type="PROSITE" id="PS51819">
    <property type="entry name" value="VOC"/>
    <property type="match status" value="1"/>
</dbReference>
<dbReference type="EMBL" id="JAVFWO010000001">
    <property type="protein sequence ID" value="MDQ7877092.1"/>
    <property type="molecule type" value="Genomic_DNA"/>
</dbReference>
<organism evidence="3 4">
    <name type="scientific">Microbacterium psychrotolerans</name>
    <dbReference type="NCBI Taxonomy" id="3068321"/>
    <lineage>
        <taxon>Bacteria</taxon>
        <taxon>Bacillati</taxon>
        <taxon>Actinomycetota</taxon>
        <taxon>Actinomycetes</taxon>
        <taxon>Micrococcales</taxon>
        <taxon>Microbacteriaceae</taxon>
        <taxon>Microbacterium</taxon>
    </lineage>
</organism>
<dbReference type="Gene3D" id="3.10.180.10">
    <property type="entry name" value="2,3-Dihydroxybiphenyl 1,2-Dioxygenase, domain 1"/>
    <property type="match status" value="1"/>
</dbReference>
<dbReference type="Proteomes" id="UP001235133">
    <property type="component" value="Unassembled WGS sequence"/>
</dbReference>
<evidence type="ECO:0000259" key="2">
    <source>
        <dbReference type="PROSITE" id="PS51819"/>
    </source>
</evidence>
<dbReference type="InterPro" id="IPR037523">
    <property type="entry name" value="VOC_core"/>
</dbReference>
<dbReference type="InterPro" id="IPR029068">
    <property type="entry name" value="Glyas_Bleomycin-R_OHBP_Dase"/>
</dbReference>